<accession>A0A835LY21</accession>
<proteinExistence type="predicted"/>
<reference evidence="1 2" key="1">
    <citation type="submission" date="2020-10" db="EMBL/GenBank/DDBJ databases">
        <title>The Coptis chinensis genome and diversification of protoberbering-type alkaloids.</title>
        <authorList>
            <person name="Wang B."/>
            <person name="Shu S."/>
            <person name="Song C."/>
            <person name="Liu Y."/>
        </authorList>
    </citation>
    <scope>NUCLEOTIDE SEQUENCE [LARGE SCALE GENOMIC DNA]</scope>
    <source>
        <strain evidence="1">HL-2020</strain>
        <tissue evidence="1">Leaf</tissue>
    </source>
</reference>
<sequence>MVYICEDETRYTISVQEIEDKNCDLSVSGHSMSLFETLMVSPIEINGATAYEVSSMFSFPCMYCNLEDLPVQNLAPMFTFHRVTAISIAFF</sequence>
<comment type="caution">
    <text evidence="1">The sequence shown here is derived from an EMBL/GenBank/DDBJ whole genome shotgun (WGS) entry which is preliminary data.</text>
</comment>
<evidence type="ECO:0000313" key="2">
    <source>
        <dbReference type="Proteomes" id="UP000631114"/>
    </source>
</evidence>
<gene>
    <name evidence="1" type="ORF">IFM89_034140</name>
</gene>
<dbReference type="Proteomes" id="UP000631114">
    <property type="component" value="Unassembled WGS sequence"/>
</dbReference>
<dbReference type="EMBL" id="JADFTS010000005">
    <property type="protein sequence ID" value="KAF9607374.1"/>
    <property type="molecule type" value="Genomic_DNA"/>
</dbReference>
<protein>
    <submittedName>
        <fullName evidence="1">Uncharacterized protein</fullName>
    </submittedName>
</protein>
<keyword evidence="2" id="KW-1185">Reference proteome</keyword>
<organism evidence="1 2">
    <name type="scientific">Coptis chinensis</name>
    <dbReference type="NCBI Taxonomy" id="261450"/>
    <lineage>
        <taxon>Eukaryota</taxon>
        <taxon>Viridiplantae</taxon>
        <taxon>Streptophyta</taxon>
        <taxon>Embryophyta</taxon>
        <taxon>Tracheophyta</taxon>
        <taxon>Spermatophyta</taxon>
        <taxon>Magnoliopsida</taxon>
        <taxon>Ranunculales</taxon>
        <taxon>Ranunculaceae</taxon>
        <taxon>Coptidoideae</taxon>
        <taxon>Coptis</taxon>
    </lineage>
</organism>
<dbReference type="OrthoDB" id="202825at2759"/>
<dbReference type="AlphaFoldDB" id="A0A835LY21"/>
<name>A0A835LY21_9MAGN</name>
<evidence type="ECO:0000313" key="1">
    <source>
        <dbReference type="EMBL" id="KAF9607374.1"/>
    </source>
</evidence>